<keyword evidence="6" id="KW-1185">Reference proteome</keyword>
<organism evidence="5 6">
    <name type="scientific">Pelobates cultripes</name>
    <name type="common">Western spadefoot toad</name>
    <dbReference type="NCBI Taxonomy" id="61616"/>
    <lineage>
        <taxon>Eukaryota</taxon>
        <taxon>Metazoa</taxon>
        <taxon>Chordata</taxon>
        <taxon>Craniata</taxon>
        <taxon>Vertebrata</taxon>
        <taxon>Euteleostomi</taxon>
        <taxon>Amphibia</taxon>
        <taxon>Batrachia</taxon>
        <taxon>Anura</taxon>
        <taxon>Pelobatoidea</taxon>
        <taxon>Pelobatidae</taxon>
        <taxon>Pelobates</taxon>
    </lineage>
</organism>
<dbReference type="GO" id="GO:0032259">
    <property type="term" value="P:methylation"/>
    <property type="evidence" value="ECO:0007669"/>
    <property type="project" value="UniProtKB-KW"/>
</dbReference>
<keyword evidence="2" id="KW-0489">Methyltransferase</keyword>
<dbReference type="GO" id="GO:0005829">
    <property type="term" value="C:cytosol"/>
    <property type="evidence" value="ECO:0007669"/>
    <property type="project" value="TreeGrafter"/>
</dbReference>
<dbReference type="InterPro" id="IPR000940">
    <property type="entry name" value="NNMT_TEMT_trans"/>
</dbReference>
<dbReference type="Proteomes" id="UP001295444">
    <property type="component" value="Chromosome 10"/>
</dbReference>
<dbReference type="EMBL" id="OW240921">
    <property type="protein sequence ID" value="CAH2320302.1"/>
    <property type="molecule type" value="Genomic_DNA"/>
</dbReference>
<sequence>MDSSSHKRYHLHEWDTKDFFNTYFSGRSEKNIFDDAVKFPIEQLYKVAGLGQITGDCLLDISAGPVIHHLLPIFESFKRITILEFSDLCVNELEKWKSKESDFLDWTHALSIMAELQGTR</sequence>
<accession>A0AAD1TA47</accession>
<evidence type="ECO:0000256" key="4">
    <source>
        <dbReference type="ARBA" id="ARBA00022691"/>
    </source>
</evidence>
<evidence type="ECO:0000256" key="1">
    <source>
        <dbReference type="ARBA" id="ARBA00007996"/>
    </source>
</evidence>
<keyword evidence="4" id="KW-0949">S-adenosyl-L-methionine</keyword>
<dbReference type="Pfam" id="PF01234">
    <property type="entry name" value="NNMT_PNMT_TEMT"/>
    <property type="match status" value="1"/>
</dbReference>
<evidence type="ECO:0000256" key="3">
    <source>
        <dbReference type="ARBA" id="ARBA00022679"/>
    </source>
</evidence>
<dbReference type="InterPro" id="IPR029063">
    <property type="entry name" value="SAM-dependent_MTases_sf"/>
</dbReference>
<dbReference type="SUPFAM" id="SSF53335">
    <property type="entry name" value="S-adenosyl-L-methionine-dependent methyltransferases"/>
    <property type="match status" value="1"/>
</dbReference>
<gene>
    <name evidence="5" type="ORF">PECUL_23A056030</name>
</gene>
<keyword evidence="3" id="KW-0808">Transferase</keyword>
<evidence type="ECO:0000313" key="5">
    <source>
        <dbReference type="EMBL" id="CAH2320302.1"/>
    </source>
</evidence>
<name>A0AAD1TA47_PELCU</name>
<dbReference type="AlphaFoldDB" id="A0AAD1TA47"/>
<dbReference type="PROSITE" id="PS51681">
    <property type="entry name" value="SAM_MT_NNMT_PNMT_TEMT"/>
    <property type="match status" value="1"/>
</dbReference>
<reference evidence="5" key="1">
    <citation type="submission" date="2022-03" db="EMBL/GenBank/DDBJ databases">
        <authorList>
            <person name="Alioto T."/>
            <person name="Alioto T."/>
            <person name="Gomez Garrido J."/>
        </authorList>
    </citation>
    <scope>NUCLEOTIDE SEQUENCE</scope>
</reference>
<proteinExistence type="inferred from homology"/>
<protein>
    <submittedName>
        <fullName evidence="5">Nicotinamide N-methyltransferase-like</fullName>
    </submittedName>
</protein>
<dbReference type="Gene3D" id="3.40.50.150">
    <property type="entry name" value="Vaccinia Virus protein VP39"/>
    <property type="match status" value="1"/>
</dbReference>
<comment type="similarity">
    <text evidence="1">Belongs to the class I-like SAM-binding methyltransferase superfamily. NNMT/PNMT/TEMT family.</text>
</comment>
<dbReference type="PANTHER" id="PTHR10867:SF44">
    <property type="entry name" value="NICOTINAMIDE N-METHYLTRANSFERASE ISOFORM X2"/>
    <property type="match status" value="1"/>
</dbReference>
<evidence type="ECO:0000256" key="2">
    <source>
        <dbReference type="ARBA" id="ARBA00022603"/>
    </source>
</evidence>
<dbReference type="GO" id="GO:0008170">
    <property type="term" value="F:N-methyltransferase activity"/>
    <property type="evidence" value="ECO:0007669"/>
    <property type="project" value="TreeGrafter"/>
</dbReference>
<dbReference type="PANTHER" id="PTHR10867">
    <property type="entry name" value="NNMT/PNMT/TEMT FAMILY MEMBER"/>
    <property type="match status" value="1"/>
</dbReference>
<evidence type="ECO:0000313" key="6">
    <source>
        <dbReference type="Proteomes" id="UP001295444"/>
    </source>
</evidence>